<dbReference type="AlphaFoldDB" id="A0A1Y1XKA6"/>
<gene>
    <name evidence="3" type="ORF">BCR32DRAFT_241259</name>
</gene>
<proteinExistence type="predicted"/>
<sequence>MSSNNNKEKIIPVVTVKKLKADPRKRIDWYELAGHRNRKLITYFSPVVFEDENITPTLLIRNLPDTYSSNELYNLCNEFGPIRTYKYEPLCNIGSITYDNSENRNGKIPRNALLTLTGTLVKNRYIKVEFDKNGKYSLY</sequence>
<keyword evidence="4" id="KW-1185">Reference proteome</keyword>
<dbReference type="SUPFAM" id="SSF54928">
    <property type="entry name" value="RNA-binding domain, RBD"/>
    <property type="match status" value="1"/>
</dbReference>
<keyword evidence="1" id="KW-0694">RNA-binding</keyword>
<reference evidence="3 4" key="2">
    <citation type="submission" date="2016-08" db="EMBL/GenBank/DDBJ databases">
        <title>Pervasive Adenine N6-methylation of Active Genes in Fungi.</title>
        <authorList>
            <consortium name="DOE Joint Genome Institute"/>
            <person name="Mondo S.J."/>
            <person name="Dannebaum R.O."/>
            <person name="Kuo R.C."/>
            <person name="Labutti K."/>
            <person name="Haridas S."/>
            <person name="Kuo A."/>
            <person name="Salamov A."/>
            <person name="Ahrendt S.R."/>
            <person name="Lipzen A."/>
            <person name="Sullivan W."/>
            <person name="Andreopoulos W.B."/>
            <person name="Clum A."/>
            <person name="Lindquist E."/>
            <person name="Daum C."/>
            <person name="Ramamoorthy G.K."/>
            <person name="Gryganskyi A."/>
            <person name="Culley D."/>
            <person name="Magnuson J.K."/>
            <person name="James T.Y."/>
            <person name="O'Malley M.A."/>
            <person name="Stajich J.E."/>
            <person name="Spatafora J.W."/>
            <person name="Visel A."/>
            <person name="Grigoriev I.V."/>
        </authorList>
    </citation>
    <scope>NUCLEOTIDE SEQUENCE [LARGE SCALE GENOMIC DNA]</scope>
    <source>
        <strain evidence="3 4">S4</strain>
    </source>
</reference>
<dbReference type="CDD" id="cd00590">
    <property type="entry name" value="RRM_SF"/>
    <property type="match status" value="1"/>
</dbReference>
<dbReference type="InterPro" id="IPR012677">
    <property type="entry name" value="Nucleotide-bd_a/b_plait_sf"/>
</dbReference>
<accession>A0A1Y1XKA6</accession>
<evidence type="ECO:0000256" key="1">
    <source>
        <dbReference type="PROSITE-ProRule" id="PRU00176"/>
    </source>
</evidence>
<dbReference type="Gene3D" id="3.30.70.330">
    <property type="match status" value="1"/>
</dbReference>
<dbReference type="InterPro" id="IPR000504">
    <property type="entry name" value="RRM_dom"/>
</dbReference>
<dbReference type="Proteomes" id="UP000193944">
    <property type="component" value="Unassembled WGS sequence"/>
</dbReference>
<organism evidence="3 4">
    <name type="scientific">Anaeromyces robustus</name>
    <dbReference type="NCBI Taxonomy" id="1754192"/>
    <lineage>
        <taxon>Eukaryota</taxon>
        <taxon>Fungi</taxon>
        <taxon>Fungi incertae sedis</taxon>
        <taxon>Chytridiomycota</taxon>
        <taxon>Chytridiomycota incertae sedis</taxon>
        <taxon>Neocallimastigomycetes</taxon>
        <taxon>Neocallimastigales</taxon>
        <taxon>Neocallimastigaceae</taxon>
        <taxon>Anaeromyces</taxon>
    </lineage>
</organism>
<comment type="caution">
    <text evidence="3">The sequence shown here is derived from an EMBL/GenBank/DDBJ whole genome shotgun (WGS) entry which is preliminary data.</text>
</comment>
<evidence type="ECO:0000313" key="3">
    <source>
        <dbReference type="EMBL" id="ORX86123.1"/>
    </source>
</evidence>
<evidence type="ECO:0000259" key="2">
    <source>
        <dbReference type="PROSITE" id="PS50102"/>
    </source>
</evidence>
<dbReference type="InterPro" id="IPR035979">
    <property type="entry name" value="RBD_domain_sf"/>
</dbReference>
<evidence type="ECO:0000313" key="4">
    <source>
        <dbReference type="Proteomes" id="UP000193944"/>
    </source>
</evidence>
<dbReference type="OrthoDB" id="10429629at2759"/>
<feature type="domain" description="RRM" evidence="2">
    <location>
        <begin position="56"/>
        <end position="133"/>
    </location>
</feature>
<name>A0A1Y1XKA6_9FUNG</name>
<protein>
    <recommendedName>
        <fullName evidence="2">RRM domain-containing protein</fullName>
    </recommendedName>
</protein>
<dbReference type="EMBL" id="MCFG01000025">
    <property type="protein sequence ID" value="ORX86123.1"/>
    <property type="molecule type" value="Genomic_DNA"/>
</dbReference>
<dbReference type="GO" id="GO:0003723">
    <property type="term" value="F:RNA binding"/>
    <property type="evidence" value="ECO:0007669"/>
    <property type="project" value="UniProtKB-UniRule"/>
</dbReference>
<dbReference type="PROSITE" id="PS50102">
    <property type="entry name" value="RRM"/>
    <property type="match status" value="1"/>
</dbReference>
<reference evidence="3 4" key="1">
    <citation type="submission" date="2016-08" db="EMBL/GenBank/DDBJ databases">
        <title>A Parts List for Fungal Cellulosomes Revealed by Comparative Genomics.</title>
        <authorList>
            <consortium name="DOE Joint Genome Institute"/>
            <person name="Haitjema C.H."/>
            <person name="Gilmore S.P."/>
            <person name="Henske J.K."/>
            <person name="Solomon K.V."/>
            <person name="De Groot R."/>
            <person name="Kuo A."/>
            <person name="Mondo S.J."/>
            <person name="Salamov A.A."/>
            <person name="Labutti K."/>
            <person name="Zhao Z."/>
            <person name="Chiniquy J."/>
            <person name="Barry K."/>
            <person name="Brewer H.M."/>
            <person name="Purvine S.O."/>
            <person name="Wright A.T."/>
            <person name="Boxma B."/>
            <person name="Van Alen T."/>
            <person name="Hackstein J.H."/>
            <person name="Baker S.E."/>
            <person name="Grigoriev I.V."/>
            <person name="O'Malley M.A."/>
        </authorList>
    </citation>
    <scope>NUCLEOTIDE SEQUENCE [LARGE SCALE GENOMIC DNA]</scope>
    <source>
        <strain evidence="3 4">S4</strain>
    </source>
</reference>